<gene>
    <name evidence="2" type="ORF">PAPOLLO_LOCUS9696</name>
</gene>
<dbReference type="OrthoDB" id="10063284at2759"/>
<comment type="caution">
    <text evidence="2">The sequence shown here is derived from an EMBL/GenBank/DDBJ whole genome shotgun (WGS) entry which is preliminary data.</text>
</comment>
<dbReference type="EMBL" id="CAJQZP010000693">
    <property type="protein sequence ID" value="CAG4978592.1"/>
    <property type="molecule type" value="Genomic_DNA"/>
</dbReference>
<accession>A0A8S3WSL1</accession>
<organism evidence="2 3">
    <name type="scientific">Parnassius apollo</name>
    <name type="common">Apollo butterfly</name>
    <name type="synonym">Papilio apollo</name>
    <dbReference type="NCBI Taxonomy" id="110799"/>
    <lineage>
        <taxon>Eukaryota</taxon>
        <taxon>Metazoa</taxon>
        <taxon>Ecdysozoa</taxon>
        <taxon>Arthropoda</taxon>
        <taxon>Hexapoda</taxon>
        <taxon>Insecta</taxon>
        <taxon>Pterygota</taxon>
        <taxon>Neoptera</taxon>
        <taxon>Endopterygota</taxon>
        <taxon>Lepidoptera</taxon>
        <taxon>Glossata</taxon>
        <taxon>Ditrysia</taxon>
        <taxon>Papilionoidea</taxon>
        <taxon>Papilionidae</taxon>
        <taxon>Parnassiinae</taxon>
        <taxon>Parnassini</taxon>
        <taxon>Parnassius</taxon>
        <taxon>Parnassius</taxon>
    </lineage>
</organism>
<protein>
    <submittedName>
        <fullName evidence="2">(apollo) hypothetical protein</fullName>
    </submittedName>
</protein>
<evidence type="ECO:0000313" key="3">
    <source>
        <dbReference type="Proteomes" id="UP000691718"/>
    </source>
</evidence>
<feature type="region of interest" description="Disordered" evidence="1">
    <location>
        <begin position="1"/>
        <end position="23"/>
    </location>
</feature>
<keyword evidence="3" id="KW-1185">Reference proteome</keyword>
<evidence type="ECO:0000256" key="1">
    <source>
        <dbReference type="SAM" id="MobiDB-lite"/>
    </source>
</evidence>
<sequence length="333" mass="38181">MSALRKKLSGAENRKRARDKIEDVNKSASKMIKWLHEGGSSLSSVHTSDTIPGIPNNSCILDIQVYLTEQSKFQGSDEGKQSSSSVLSQPEDDVQLASSDLLQSSSRDKIIDVMDPGTWPDHEKMTDQQRSFFSKQAVLLVLNDEHPNNIEFRSTERNGRRLTHSMWFGTMANKENIKRSWLVYSKTKNALYCTAGKLFARTSTSSLCNEGLINWKKTSERLAEHEVSQSHKKYFIKWKIRLQQMKLCQGIDCNIERLIHSEKEKWRHILHVVIDAVMYLATNCLSFRGSKEIVTDFAENFPQPSQGIFFNLINLLVKYDPTLKYHLDHLKKG</sequence>
<dbReference type="PANTHER" id="PTHR45749">
    <property type="match status" value="1"/>
</dbReference>
<name>A0A8S3WSL1_PARAO</name>
<reference evidence="2" key="1">
    <citation type="submission" date="2021-04" db="EMBL/GenBank/DDBJ databases">
        <authorList>
            <person name="Tunstrom K."/>
        </authorList>
    </citation>
    <scope>NUCLEOTIDE SEQUENCE</scope>
</reference>
<dbReference type="AlphaFoldDB" id="A0A8S3WSL1"/>
<dbReference type="Proteomes" id="UP000691718">
    <property type="component" value="Unassembled WGS sequence"/>
</dbReference>
<evidence type="ECO:0000313" key="2">
    <source>
        <dbReference type="EMBL" id="CAG4978592.1"/>
    </source>
</evidence>
<proteinExistence type="predicted"/>
<dbReference type="PANTHER" id="PTHR45749:SF21">
    <property type="entry name" value="DUF4371 DOMAIN-CONTAINING PROTEIN"/>
    <property type="match status" value="1"/>
</dbReference>